<protein>
    <recommendedName>
        <fullName evidence="3">Sucrose phosphatase-like domain-containing protein</fullName>
    </recommendedName>
</protein>
<dbReference type="Gene3D" id="3.40.50.1000">
    <property type="entry name" value="HAD superfamily/HAD-like"/>
    <property type="match status" value="1"/>
</dbReference>
<organism evidence="1 2">
    <name type="scientific">Candidatus Magasanikbacteria bacterium RIFCSPLOWO2_12_FULL_43_12</name>
    <dbReference type="NCBI Taxonomy" id="1798692"/>
    <lineage>
        <taxon>Bacteria</taxon>
        <taxon>Candidatus Magasanikiibacteriota</taxon>
    </lineage>
</organism>
<name>A0A1F6MS85_9BACT</name>
<dbReference type="Proteomes" id="UP000178347">
    <property type="component" value="Unassembled WGS sequence"/>
</dbReference>
<comment type="caution">
    <text evidence="1">The sequence shown here is derived from an EMBL/GenBank/DDBJ whole genome shotgun (WGS) entry which is preliminary data.</text>
</comment>
<dbReference type="EMBL" id="MFQN01000019">
    <property type="protein sequence ID" value="OGH74293.1"/>
    <property type="molecule type" value="Genomic_DNA"/>
</dbReference>
<proteinExistence type="predicted"/>
<dbReference type="Pfam" id="PF08282">
    <property type="entry name" value="Hydrolase_3"/>
    <property type="match status" value="1"/>
</dbReference>
<dbReference type="STRING" id="1798692.A3G00_02450"/>
<evidence type="ECO:0000313" key="2">
    <source>
        <dbReference type="Proteomes" id="UP000178347"/>
    </source>
</evidence>
<dbReference type="AlphaFoldDB" id="A0A1F6MS85"/>
<dbReference type="InterPro" id="IPR036412">
    <property type="entry name" value="HAD-like_sf"/>
</dbReference>
<evidence type="ECO:0008006" key="3">
    <source>
        <dbReference type="Google" id="ProtNLM"/>
    </source>
</evidence>
<dbReference type="Gene3D" id="3.30.1240.10">
    <property type="match status" value="1"/>
</dbReference>
<reference evidence="1 2" key="1">
    <citation type="journal article" date="2016" name="Nat. Commun.">
        <title>Thousands of microbial genomes shed light on interconnected biogeochemical processes in an aquifer system.</title>
        <authorList>
            <person name="Anantharaman K."/>
            <person name="Brown C.T."/>
            <person name="Hug L.A."/>
            <person name="Sharon I."/>
            <person name="Castelle C.J."/>
            <person name="Probst A.J."/>
            <person name="Thomas B.C."/>
            <person name="Singh A."/>
            <person name="Wilkins M.J."/>
            <person name="Karaoz U."/>
            <person name="Brodie E.L."/>
            <person name="Williams K.H."/>
            <person name="Hubbard S.S."/>
            <person name="Banfield J.F."/>
        </authorList>
    </citation>
    <scope>NUCLEOTIDE SEQUENCE [LARGE SCALE GENOMIC DNA]</scope>
</reference>
<dbReference type="InterPro" id="IPR023214">
    <property type="entry name" value="HAD_sf"/>
</dbReference>
<accession>A0A1F6MS85</accession>
<sequence length="305" mass="34113">MKTHRNLGQIKLEEARPRLQLFGLDYDGTVADAAHKQPQVFALVEKIFAKNKSVAFITARAATAIKVLVPPLQELLVRENVTVPSFVAGGNGTTLYEVKKNELIEIYNHGLELSKIQQAVEIGRKVYEKLGINNANLAEKGLETFRRFLREPWEGFIPAEMIDVCRPYNGELFTEQAKVTFVLPKEKDLHQRVIAELNQALGAEYCAVAGDDTFVHITKRLEEDSKSVAIKTVLNILGLDSAQVVTFGDMPAGNDAGLLSFPYSFTNSDDYFNLKKDPEQPPYVLPDLELSPVDRVYKAIEYLIS</sequence>
<dbReference type="SUPFAM" id="SSF56784">
    <property type="entry name" value="HAD-like"/>
    <property type="match status" value="1"/>
</dbReference>
<gene>
    <name evidence="1" type="ORF">A3G00_02450</name>
</gene>
<evidence type="ECO:0000313" key="1">
    <source>
        <dbReference type="EMBL" id="OGH74293.1"/>
    </source>
</evidence>